<keyword evidence="1" id="KW-1133">Transmembrane helix</keyword>
<protein>
    <recommendedName>
        <fullName evidence="4">Membrane domain of glycerophosphoryl diester phosphodiesterase</fullName>
    </recommendedName>
</protein>
<evidence type="ECO:0000256" key="1">
    <source>
        <dbReference type="SAM" id="Phobius"/>
    </source>
</evidence>
<keyword evidence="1" id="KW-0812">Transmembrane</keyword>
<reference evidence="3" key="1">
    <citation type="submission" date="2017-04" db="EMBL/GenBank/DDBJ databases">
        <authorList>
            <person name="Varghese N."/>
            <person name="Submissions S."/>
        </authorList>
    </citation>
    <scope>NUCLEOTIDE SEQUENCE [LARGE SCALE GENOMIC DNA]</scope>
</reference>
<evidence type="ECO:0000313" key="3">
    <source>
        <dbReference type="Proteomes" id="UP000194420"/>
    </source>
</evidence>
<gene>
    <name evidence="2" type="ORF">SAMN06297468_2448</name>
</gene>
<proteinExistence type="predicted"/>
<dbReference type="Proteomes" id="UP000194420">
    <property type="component" value="Unassembled WGS sequence"/>
</dbReference>
<sequence length="237" mass="25094">MQRDTDVGGFLGQTFDLIGRNAREVAIYVIVLGAANAFGLIFGFVDESDTFTSFGFDFEYTSAMGFGAALYQFGVAVLSVVASYLLLQSVLANSGRLRETTTRIWAYVGMVILAFLGMAIGFMLLIVPGIILAVRWSASSGFLIGARKGITESLSASWDATRGHSWPIFFAGLVLGIGLLIVSAVLVGSLTFTGISVAVASIASLVDAASNALFLVFGLAVYMLVHDDSEHTAEVFS</sequence>
<accession>A0A1Y6FGP9</accession>
<feature type="transmembrane region" description="Helical" evidence="1">
    <location>
        <begin position="107"/>
        <end position="134"/>
    </location>
</feature>
<name>A0A1Y6FGP9_9SPHN</name>
<organism evidence="2 3">
    <name type="scientific">Altererythrobacter xiamenensis</name>
    <dbReference type="NCBI Taxonomy" id="1316679"/>
    <lineage>
        <taxon>Bacteria</taxon>
        <taxon>Pseudomonadati</taxon>
        <taxon>Pseudomonadota</taxon>
        <taxon>Alphaproteobacteria</taxon>
        <taxon>Sphingomonadales</taxon>
        <taxon>Erythrobacteraceae</taxon>
        <taxon>Altererythrobacter</taxon>
    </lineage>
</organism>
<evidence type="ECO:0008006" key="4">
    <source>
        <dbReference type="Google" id="ProtNLM"/>
    </source>
</evidence>
<evidence type="ECO:0000313" key="2">
    <source>
        <dbReference type="EMBL" id="SMQ74148.1"/>
    </source>
</evidence>
<dbReference type="EMBL" id="FXWG01000003">
    <property type="protein sequence ID" value="SMQ74148.1"/>
    <property type="molecule type" value="Genomic_DNA"/>
</dbReference>
<dbReference type="OrthoDB" id="7427213at2"/>
<feature type="transmembrane region" description="Helical" evidence="1">
    <location>
        <begin position="25"/>
        <end position="45"/>
    </location>
</feature>
<feature type="transmembrane region" description="Helical" evidence="1">
    <location>
        <begin position="197"/>
        <end position="225"/>
    </location>
</feature>
<keyword evidence="1" id="KW-0472">Membrane</keyword>
<dbReference type="AlphaFoldDB" id="A0A1Y6FGP9"/>
<dbReference type="RefSeq" id="WP_086438325.1">
    <property type="nucleotide sequence ID" value="NZ_FXWG01000003.1"/>
</dbReference>
<feature type="transmembrane region" description="Helical" evidence="1">
    <location>
        <begin position="65"/>
        <end position="87"/>
    </location>
</feature>
<keyword evidence="3" id="KW-1185">Reference proteome</keyword>
<feature type="transmembrane region" description="Helical" evidence="1">
    <location>
        <begin position="168"/>
        <end position="190"/>
    </location>
</feature>